<sequence>MLKNLPILWVLVRRDYALQFAGSALGISWMLVQNISLILIYTIVFLFIHLKGNPESASDFIGYSFSGLLFWIPLQEYMIRGTSILTENRQLIKRSPLGPEIFLWIPYIQMLIHFTVTAIPVLIVLSILGKLNLVLFPISIFIMFAVGYLLSFIQGYLARANVILRDITPLIRLISQFFFWSLPILYVSSGFLYSINVWNPLNFPLELFRFCLLNDFVLVFHWKEFIPSLILFPLIGILSRSKFHSVILDHL</sequence>
<keyword evidence="2" id="KW-0813">Transport</keyword>
<dbReference type="EMBL" id="AHMY02000066">
    <property type="protein sequence ID" value="EKO13941.1"/>
    <property type="molecule type" value="Genomic_DNA"/>
</dbReference>
<dbReference type="PANTHER" id="PTHR30413">
    <property type="entry name" value="INNER MEMBRANE TRANSPORT PERMEASE"/>
    <property type="match status" value="1"/>
</dbReference>
<dbReference type="GO" id="GO:0015920">
    <property type="term" value="P:lipopolysaccharide transport"/>
    <property type="evidence" value="ECO:0007669"/>
    <property type="project" value="TreeGrafter"/>
</dbReference>
<dbReference type="Proteomes" id="UP000006253">
    <property type="component" value="Unassembled WGS sequence"/>
</dbReference>
<name>A0A0E2AYA7_9LEPT</name>
<dbReference type="AlphaFoldDB" id="A0A0E2AYA7"/>
<comment type="similarity">
    <text evidence="1">Belongs to the ABC-2 integral membrane protein family.</text>
</comment>
<reference evidence="4 5" key="1">
    <citation type="submission" date="2012-10" db="EMBL/GenBank/DDBJ databases">
        <authorList>
            <person name="Harkins D.M."/>
            <person name="Durkin A.S."/>
            <person name="Brinkac L.M."/>
            <person name="Selengut J.D."/>
            <person name="Sanka R."/>
            <person name="DePew J."/>
            <person name="Purushe J."/>
            <person name="Peacock S.J."/>
            <person name="Thaipadungpanit J."/>
            <person name="Wuthiekanun V.W."/>
            <person name="Day N.P."/>
            <person name="Vinetz J.M."/>
            <person name="Sutton G.G."/>
            <person name="Nelson W.C."/>
            <person name="Fouts D.E."/>
        </authorList>
    </citation>
    <scope>NUCLEOTIDE SEQUENCE [LARGE SCALE GENOMIC DNA]</scope>
    <source>
        <strain evidence="4 5">H1</strain>
    </source>
</reference>
<evidence type="ECO:0000256" key="2">
    <source>
        <dbReference type="ARBA" id="ARBA00022448"/>
    </source>
</evidence>
<accession>A0A0E2AYA7</accession>
<feature type="transmembrane region" description="Helical" evidence="3">
    <location>
        <begin position="20"/>
        <end position="48"/>
    </location>
</feature>
<feature type="transmembrane region" description="Helical" evidence="3">
    <location>
        <begin position="177"/>
        <end position="196"/>
    </location>
</feature>
<evidence type="ECO:0000256" key="1">
    <source>
        <dbReference type="ARBA" id="ARBA00007783"/>
    </source>
</evidence>
<dbReference type="PANTHER" id="PTHR30413:SF10">
    <property type="entry name" value="CAPSULE POLYSACCHARIDE EXPORT INNER-MEMBRANE PROTEIN CTRC"/>
    <property type="match status" value="1"/>
</dbReference>
<gene>
    <name evidence="4" type="ORF">LEP1GSC081_0238</name>
</gene>
<feature type="transmembrane region" description="Helical" evidence="3">
    <location>
        <begin position="134"/>
        <end position="157"/>
    </location>
</feature>
<proteinExistence type="inferred from homology"/>
<comment type="caution">
    <text evidence="4">The sequence shown here is derived from an EMBL/GenBank/DDBJ whole genome shotgun (WGS) entry which is preliminary data.</text>
</comment>
<dbReference type="RefSeq" id="WP_004766814.1">
    <property type="nucleotide sequence ID" value="NZ_AHMY02000066.1"/>
</dbReference>
<evidence type="ECO:0000256" key="3">
    <source>
        <dbReference type="SAM" id="Phobius"/>
    </source>
</evidence>
<evidence type="ECO:0000313" key="4">
    <source>
        <dbReference type="EMBL" id="EKO13941.1"/>
    </source>
</evidence>
<organism evidence="4 5">
    <name type="scientific">Leptospira kirschneri str. H1</name>
    <dbReference type="NCBI Taxonomy" id="1049966"/>
    <lineage>
        <taxon>Bacteria</taxon>
        <taxon>Pseudomonadati</taxon>
        <taxon>Spirochaetota</taxon>
        <taxon>Spirochaetia</taxon>
        <taxon>Leptospirales</taxon>
        <taxon>Leptospiraceae</taxon>
        <taxon>Leptospira</taxon>
    </lineage>
</organism>
<feature type="transmembrane region" description="Helical" evidence="3">
    <location>
        <begin position="60"/>
        <end position="80"/>
    </location>
</feature>
<keyword evidence="3" id="KW-1133">Transmembrane helix</keyword>
<evidence type="ECO:0000313" key="5">
    <source>
        <dbReference type="Proteomes" id="UP000006253"/>
    </source>
</evidence>
<feature type="transmembrane region" description="Helical" evidence="3">
    <location>
        <begin position="216"/>
        <end position="238"/>
    </location>
</feature>
<keyword evidence="3" id="KW-0472">Membrane</keyword>
<protein>
    <submittedName>
        <fullName evidence="4">Putative membrane protein</fullName>
    </submittedName>
</protein>
<feature type="transmembrane region" description="Helical" evidence="3">
    <location>
        <begin position="101"/>
        <end position="128"/>
    </location>
</feature>
<keyword evidence="3" id="KW-0812">Transmembrane</keyword>